<gene>
    <name evidence="4" type="ORF">OSB1V03_LOCUS9243</name>
</gene>
<dbReference type="EMBL" id="OC860703">
    <property type="protein sequence ID" value="CAD7628823.1"/>
    <property type="molecule type" value="Genomic_DNA"/>
</dbReference>
<evidence type="ECO:0000313" key="4">
    <source>
        <dbReference type="EMBL" id="CAD7628823.1"/>
    </source>
</evidence>
<protein>
    <recommendedName>
        <fullName evidence="3">Peptidase A1 domain-containing protein</fullName>
    </recommendedName>
</protein>
<comment type="similarity">
    <text evidence="1 2">Belongs to the peptidase A1 family.</text>
</comment>
<keyword evidence="2" id="KW-0064">Aspartyl protease</keyword>
<reference evidence="4" key="1">
    <citation type="submission" date="2020-11" db="EMBL/GenBank/DDBJ databases">
        <authorList>
            <person name="Tran Van P."/>
        </authorList>
    </citation>
    <scope>NUCLEOTIDE SEQUENCE</scope>
</reference>
<dbReference type="InterPro" id="IPR033121">
    <property type="entry name" value="PEPTIDASE_A1"/>
</dbReference>
<dbReference type="SUPFAM" id="SSF50630">
    <property type="entry name" value="Acid proteases"/>
    <property type="match status" value="2"/>
</dbReference>
<dbReference type="OrthoDB" id="771136at2759"/>
<feature type="non-terminal residue" evidence="4">
    <location>
        <position position="1"/>
    </location>
</feature>
<proteinExistence type="inferred from homology"/>
<dbReference type="PANTHER" id="PTHR47966:SF51">
    <property type="entry name" value="BETA-SITE APP-CLEAVING ENZYME, ISOFORM A-RELATED"/>
    <property type="match status" value="1"/>
</dbReference>
<dbReference type="PANTHER" id="PTHR47966">
    <property type="entry name" value="BETA-SITE APP-CLEAVING ENZYME, ISOFORM A-RELATED"/>
    <property type="match status" value="1"/>
</dbReference>
<dbReference type="PRINTS" id="PR00792">
    <property type="entry name" value="PEPSIN"/>
</dbReference>
<evidence type="ECO:0000256" key="1">
    <source>
        <dbReference type="ARBA" id="ARBA00007447"/>
    </source>
</evidence>
<sequence length="241" mass="25609">MDGGSVSNGGPNFCVNGCQAFADTGTSLLMGPNADIKAINEFLNGTDNGDGTYDLDCTQFVQGQLPDVTFTIGGVGFSLSPAEYILADGDDCLSGFSYSTLFPATMWTMGDVFIGPYYTEFDFDVYNSCGNIQLCTGGGCQAIADTGTSLLVGPQHKIARINRAIGATYQSDGHVSAALIARINRAIGATYQSDGQYVMNCRSVQSLPTVTFTISGQAFPLTPVQYVLRQSVSYRGSERMF</sequence>
<dbReference type="PROSITE" id="PS00141">
    <property type="entry name" value="ASP_PROTEASE"/>
    <property type="match status" value="1"/>
</dbReference>
<keyword evidence="5" id="KW-1185">Reference proteome</keyword>
<organism evidence="4">
    <name type="scientific">Medioppia subpectinata</name>
    <dbReference type="NCBI Taxonomy" id="1979941"/>
    <lineage>
        <taxon>Eukaryota</taxon>
        <taxon>Metazoa</taxon>
        <taxon>Ecdysozoa</taxon>
        <taxon>Arthropoda</taxon>
        <taxon>Chelicerata</taxon>
        <taxon>Arachnida</taxon>
        <taxon>Acari</taxon>
        <taxon>Acariformes</taxon>
        <taxon>Sarcoptiformes</taxon>
        <taxon>Oribatida</taxon>
        <taxon>Brachypylina</taxon>
        <taxon>Oppioidea</taxon>
        <taxon>Oppiidae</taxon>
        <taxon>Medioppia</taxon>
    </lineage>
</organism>
<keyword evidence="2" id="KW-0378">Hydrolase</keyword>
<dbReference type="InterPro" id="IPR001461">
    <property type="entry name" value="Aspartic_peptidase_A1"/>
</dbReference>
<dbReference type="Gene3D" id="2.40.70.10">
    <property type="entry name" value="Acid Proteases"/>
    <property type="match status" value="3"/>
</dbReference>
<dbReference type="PROSITE" id="PS51767">
    <property type="entry name" value="PEPTIDASE_A1"/>
    <property type="match status" value="1"/>
</dbReference>
<dbReference type="GO" id="GO:0006508">
    <property type="term" value="P:proteolysis"/>
    <property type="evidence" value="ECO:0007669"/>
    <property type="project" value="UniProtKB-KW"/>
</dbReference>
<name>A0A7R9KVH7_9ACAR</name>
<dbReference type="InterPro" id="IPR021109">
    <property type="entry name" value="Peptidase_aspartic_dom_sf"/>
</dbReference>
<dbReference type="InterPro" id="IPR001969">
    <property type="entry name" value="Aspartic_peptidase_AS"/>
</dbReference>
<evidence type="ECO:0000313" key="5">
    <source>
        <dbReference type="Proteomes" id="UP000759131"/>
    </source>
</evidence>
<dbReference type="GO" id="GO:0004190">
    <property type="term" value="F:aspartic-type endopeptidase activity"/>
    <property type="evidence" value="ECO:0007669"/>
    <property type="project" value="UniProtKB-KW"/>
</dbReference>
<dbReference type="AlphaFoldDB" id="A0A7R9KVH7"/>
<dbReference type="EMBL" id="CAJPIZ010006128">
    <property type="protein sequence ID" value="CAG2109253.1"/>
    <property type="molecule type" value="Genomic_DNA"/>
</dbReference>
<feature type="domain" description="Peptidase A1" evidence="3">
    <location>
        <begin position="1"/>
        <end position="133"/>
    </location>
</feature>
<dbReference type="Pfam" id="PF00026">
    <property type="entry name" value="Asp"/>
    <property type="match status" value="2"/>
</dbReference>
<accession>A0A7R9KVH7</accession>
<evidence type="ECO:0000256" key="2">
    <source>
        <dbReference type="RuleBase" id="RU000454"/>
    </source>
</evidence>
<keyword evidence="2" id="KW-0645">Protease</keyword>
<dbReference type="Proteomes" id="UP000759131">
    <property type="component" value="Unassembled WGS sequence"/>
</dbReference>
<evidence type="ECO:0000259" key="3">
    <source>
        <dbReference type="PROSITE" id="PS51767"/>
    </source>
</evidence>